<dbReference type="STRING" id="1703345.A3860_15850"/>
<keyword evidence="2" id="KW-1185">Reference proteome</keyword>
<protein>
    <recommendedName>
        <fullName evidence="3">Cytochrome c domain-containing protein</fullName>
    </recommendedName>
</protein>
<accession>A0A1V9G647</accession>
<evidence type="ECO:0000313" key="1">
    <source>
        <dbReference type="EMBL" id="OQP66057.1"/>
    </source>
</evidence>
<dbReference type="RefSeq" id="WP_081145901.1">
    <property type="nucleotide sequence ID" value="NZ_LVYD01000013.1"/>
</dbReference>
<proteinExistence type="predicted"/>
<dbReference type="PROSITE" id="PS51257">
    <property type="entry name" value="PROKAR_LIPOPROTEIN"/>
    <property type="match status" value="1"/>
</dbReference>
<reference evidence="1 2" key="1">
    <citation type="submission" date="2016-03" db="EMBL/GenBank/DDBJ databases">
        <title>Niastella vici sp. nov., isolated from farmland soil.</title>
        <authorList>
            <person name="Chen L."/>
            <person name="Wang D."/>
            <person name="Yang S."/>
            <person name="Wang G."/>
        </authorList>
    </citation>
    <scope>NUCLEOTIDE SEQUENCE [LARGE SCALE GENOMIC DNA]</scope>
    <source>
        <strain evidence="1 2">DJ57</strain>
    </source>
</reference>
<evidence type="ECO:0000313" key="2">
    <source>
        <dbReference type="Proteomes" id="UP000192796"/>
    </source>
</evidence>
<name>A0A1V9G647_9BACT</name>
<comment type="caution">
    <text evidence="1">The sequence shown here is derived from an EMBL/GenBank/DDBJ whole genome shotgun (WGS) entry which is preliminary data.</text>
</comment>
<dbReference type="AlphaFoldDB" id="A0A1V9G647"/>
<gene>
    <name evidence="1" type="ORF">A3860_15850</name>
</gene>
<dbReference type="OrthoDB" id="9786191at2"/>
<dbReference type="EMBL" id="LVYD01000013">
    <property type="protein sequence ID" value="OQP66057.1"/>
    <property type="molecule type" value="Genomic_DNA"/>
</dbReference>
<evidence type="ECO:0008006" key="3">
    <source>
        <dbReference type="Google" id="ProtNLM"/>
    </source>
</evidence>
<organism evidence="1 2">
    <name type="scientific">Niastella vici</name>
    <dbReference type="NCBI Taxonomy" id="1703345"/>
    <lineage>
        <taxon>Bacteria</taxon>
        <taxon>Pseudomonadati</taxon>
        <taxon>Bacteroidota</taxon>
        <taxon>Chitinophagia</taxon>
        <taxon>Chitinophagales</taxon>
        <taxon>Chitinophagaceae</taxon>
        <taxon>Niastella</taxon>
    </lineage>
</organism>
<sequence length="116" mass="12105">MIKKITGVLTGVILLSYGCYNDKEEILYGITTCDGTNASFSVNVSPIIQSNCAITDCHAAGSINGPGALTSYLQIKNAAVQIKSAVVSRFMPQTGSLSSSQIKSISCWVDAGAPNN</sequence>
<dbReference type="Proteomes" id="UP000192796">
    <property type="component" value="Unassembled WGS sequence"/>
</dbReference>